<dbReference type="SMART" id="SM00336">
    <property type="entry name" value="BBOX"/>
    <property type="match status" value="1"/>
</dbReference>
<keyword evidence="2 4" id="KW-0863">Zinc-finger</keyword>
<dbReference type="PANTHER" id="PTHR24103">
    <property type="entry name" value="E3 UBIQUITIN-PROTEIN LIGASE TRIM"/>
    <property type="match status" value="1"/>
</dbReference>
<keyword evidence="3" id="KW-0862">Zinc</keyword>
<evidence type="ECO:0000259" key="6">
    <source>
        <dbReference type="PROSITE" id="PS50089"/>
    </source>
</evidence>
<feature type="compositionally biased region" description="Low complexity" evidence="5">
    <location>
        <begin position="58"/>
        <end position="67"/>
    </location>
</feature>
<dbReference type="Pfam" id="PF15227">
    <property type="entry name" value="zf-C3HC4_4"/>
    <property type="match status" value="1"/>
</dbReference>
<dbReference type="InterPro" id="IPR050143">
    <property type="entry name" value="TRIM/RBCC"/>
</dbReference>
<dbReference type="PROSITE" id="PS50119">
    <property type="entry name" value="ZF_BBOX"/>
    <property type="match status" value="1"/>
</dbReference>
<dbReference type="CDD" id="cd15809">
    <property type="entry name" value="SPRY_PRY_TRIM4"/>
    <property type="match status" value="1"/>
</dbReference>
<dbReference type="InterPro" id="IPR035829">
    <property type="entry name" value="PRY/SPRY_TRIM4"/>
</dbReference>
<dbReference type="PROSITE" id="PS50089">
    <property type="entry name" value="ZF_RING_2"/>
    <property type="match status" value="1"/>
</dbReference>
<dbReference type="Pfam" id="PF00622">
    <property type="entry name" value="SPRY"/>
    <property type="match status" value="1"/>
</dbReference>
<dbReference type="SUPFAM" id="SSF57850">
    <property type="entry name" value="RING/U-box"/>
    <property type="match status" value="1"/>
</dbReference>
<evidence type="ECO:0000259" key="7">
    <source>
        <dbReference type="PROSITE" id="PS50119"/>
    </source>
</evidence>
<comment type="caution">
    <text evidence="9">The sequence shown here is derived from an EMBL/GenBank/DDBJ whole genome shotgun (WGS) entry which is preliminary data.</text>
</comment>
<organism evidence="9 10">
    <name type="scientific">Diceros bicornis minor</name>
    <name type="common">South-central black rhinoceros</name>
    <dbReference type="NCBI Taxonomy" id="77932"/>
    <lineage>
        <taxon>Eukaryota</taxon>
        <taxon>Metazoa</taxon>
        <taxon>Chordata</taxon>
        <taxon>Craniata</taxon>
        <taxon>Vertebrata</taxon>
        <taxon>Euteleostomi</taxon>
        <taxon>Mammalia</taxon>
        <taxon>Eutheria</taxon>
        <taxon>Laurasiatheria</taxon>
        <taxon>Perissodactyla</taxon>
        <taxon>Rhinocerotidae</taxon>
        <taxon>Diceros</taxon>
    </lineage>
</organism>
<dbReference type="SMART" id="SM00449">
    <property type="entry name" value="SPRY"/>
    <property type="match status" value="1"/>
</dbReference>
<dbReference type="Proteomes" id="UP000551758">
    <property type="component" value="Unassembled WGS sequence"/>
</dbReference>
<feature type="region of interest" description="Disordered" evidence="5">
    <location>
        <begin position="1"/>
        <end position="80"/>
    </location>
</feature>
<name>A0A7J7EQX4_DICBM</name>
<evidence type="ECO:0000256" key="4">
    <source>
        <dbReference type="PROSITE-ProRule" id="PRU00024"/>
    </source>
</evidence>
<proteinExistence type="predicted"/>
<dbReference type="InterPro" id="IPR001870">
    <property type="entry name" value="B30.2/SPRY"/>
</dbReference>
<feature type="domain" description="B box-type" evidence="7">
    <location>
        <begin position="160"/>
        <end position="201"/>
    </location>
</feature>
<reference evidence="9 10" key="1">
    <citation type="journal article" date="2020" name="Mol. Biol. Evol.">
        <title>Interspecific Gene Flow and the Evolution of Specialization in Black and White Rhinoceros.</title>
        <authorList>
            <person name="Moodley Y."/>
            <person name="Westbury M.V."/>
            <person name="Russo I.M."/>
            <person name="Gopalakrishnan S."/>
            <person name="Rakotoarivelo A."/>
            <person name="Olsen R.A."/>
            <person name="Prost S."/>
            <person name="Tunstall T."/>
            <person name="Ryder O.A."/>
            <person name="Dalen L."/>
            <person name="Bruford M.W."/>
        </authorList>
    </citation>
    <scope>NUCLEOTIDE SEQUENCE [LARGE SCALE GENOMIC DNA]</scope>
    <source>
        <strain evidence="9">SBR-YM</strain>
        <tissue evidence="9">Skin</tissue>
    </source>
</reference>
<dbReference type="AlphaFoldDB" id="A0A7J7EQX4"/>
<dbReference type="InterPro" id="IPR017907">
    <property type="entry name" value="Znf_RING_CS"/>
</dbReference>
<dbReference type="InterPro" id="IPR000315">
    <property type="entry name" value="Znf_B-box"/>
</dbReference>
<keyword evidence="1" id="KW-0479">Metal-binding</keyword>
<dbReference type="SMART" id="SM00184">
    <property type="entry name" value="RING"/>
    <property type="match status" value="1"/>
</dbReference>
<dbReference type="InterPro" id="IPR003879">
    <property type="entry name" value="Butyrophylin_SPRY"/>
</dbReference>
<dbReference type="PRINTS" id="PR01407">
    <property type="entry name" value="BUTYPHLNCDUF"/>
</dbReference>
<dbReference type="Gene3D" id="3.30.160.60">
    <property type="entry name" value="Classic Zinc Finger"/>
    <property type="match status" value="1"/>
</dbReference>
<evidence type="ECO:0000313" key="9">
    <source>
        <dbReference type="EMBL" id="KAF5918215.1"/>
    </source>
</evidence>
<dbReference type="CDD" id="cd19760">
    <property type="entry name" value="Bbox2_TRIM4-like"/>
    <property type="match status" value="1"/>
</dbReference>
<dbReference type="Gene3D" id="2.60.120.920">
    <property type="match status" value="1"/>
</dbReference>
<feature type="compositionally biased region" description="Low complexity" evidence="5">
    <location>
        <begin position="1"/>
        <end position="44"/>
    </location>
</feature>
<evidence type="ECO:0000256" key="5">
    <source>
        <dbReference type="SAM" id="MobiDB-lite"/>
    </source>
</evidence>
<sequence>MRRGQAGAAPRGTAAASGPERSGPAAPARGRGAPRPARAAAGSRTPEERLHFPVRWEAPAAAAASRPTPTPALGQRSGMEAEDLQEELTCSICLDYFEDPVSIECGHNFCRGCLHRSWAPGGGPFPCPECRQPSAPAALRPNWALARLSEKTRRRRQGPVPPGLCGRHWEPLRLFCEDDQRPVCLVCRESQEHQAHAMAPIDEAFESYREKLLKTQCSLTAKMKKAMHLQDMEVKNATEWKEKMKNQRVRFSTEFAKLHRFLAEEEQWFLQRLSKEEEETKKKRNENTLRLNRMISSLKKLIIEVGEKSQSSTLELLQNPKDVLTRSENQDVNYSLEVLKVKTVCQIPMMKEMLKRFQVAINLAEDTAHPKLVFSQEGRYVKNGASASSWPLFSTAWSYLAGWRNPQNTSQFVERFQHLPCVLGKNVFTSGKHYWEVENRDSLEIAVGVCREDIMGIVDSSKMSPHVGIWAISWSSAGYRPLTSFPVSPTKQEPALHRVGVFLDLGAGDISFYSAVDGVHLHTFSCSFISRLRPFFWLSPLASLVIPPVTECITQLPSETHGAPIKKSQPFFHTNLDVSHRAAAQIQLELEAIVVTAQVPGDQRSMHEAVTIRKMPRTTRAVPYRLLRGSTCFSEVLPGHQDPPCGPCSARGWGTFLNYIEAKMSGIRHFGAEC</sequence>
<dbReference type="SUPFAM" id="SSF57845">
    <property type="entry name" value="B-box zinc-binding domain"/>
    <property type="match status" value="1"/>
</dbReference>
<evidence type="ECO:0000256" key="3">
    <source>
        <dbReference type="ARBA" id="ARBA00022833"/>
    </source>
</evidence>
<evidence type="ECO:0008006" key="11">
    <source>
        <dbReference type="Google" id="ProtNLM"/>
    </source>
</evidence>
<dbReference type="InterPro" id="IPR001841">
    <property type="entry name" value="Znf_RING"/>
</dbReference>
<dbReference type="InterPro" id="IPR003877">
    <property type="entry name" value="SPRY_dom"/>
</dbReference>
<evidence type="ECO:0000259" key="8">
    <source>
        <dbReference type="PROSITE" id="PS50188"/>
    </source>
</evidence>
<dbReference type="Pfam" id="PF00643">
    <property type="entry name" value="zf-B_box"/>
    <property type="match status" value="1"/>
</dbReference>
<keyword evidence="10" id="KW-1185">Reference proteome</keyword>
<protein>
    <recommendedName>
        <fullName evidence="11">TRIM4</fullName>
    </recommendedName>
</protein>
<dbReference type="EMBL" id="JACDTQ010002466">
    <property type="protein sequence ID" value="KAF5918215.1"/>
    <property type="molecule type" value="Genomic_DNA"/>
</dbReference>
<evidence type="ECO:0000256" key="1">
    <source>
        <dbReference type="ARBA" id="ARBA00022723"/>
    </source>
</evidence>
<gene>
    <name evidence="9" type="ORF">HPG69_002856</name>
</gene>
<evidence type="ECO:0000313" key="10">
    <source>
        <dbReference type="Proteomes" id="UP000551758"/>
    </source>
</evidence>
<dbReference type="PROSITE" id="PS00518">
    <property type="entry name" value="ZF_RING_1"/>
    <property type="match status" value="1"/>
</dbReference>
<accession>A0A7J7EQX4</accession>
<dbReference type="InterPro" id="IPR043136">
    <property type="entry name" value="B30.2/SPRY_sf"/>
</dbReference>
<feature type="domain" description="B30.2/SPRY" evidence="8">
    <location>
        <begin position="340"/>
        <end position="558"/>
    </location>
</feature>
<dbReference type="SUPFAM" id="SSF49899">
    <property type="entry name" value="Concanavalin A-like lectins/glucanases"/>
    <property type="match status" value="1"/>
</dbReference>
<dbReference type="GO" id="GO:0008270">
    <property type="term" value="F:zinc ion binding"/>
    <property type="evidence" value="ECO:0007669"/>
    <property type="project" value="UniProtKB-KW"/>
</dbReference>
<dbReference type="InterPro" id="IPR013083">
    <property type="entry name" value="Znf_RING/FYVE/PHD"/>
</dbReference>
<dbReference type="InterPro" id="IPR013320">
    <property type="entry name" value="ConA-like_dom_sf"/>
</dbReference>
<dbReference type="Gene3D" id="3.30.40.10">
    <property type="entry name" value="Zinc/RING finger domain, C3HC4 (zinc finger)"/>
    <property type="match status" value="1"/>
</dbReference>
<evidence type="ECO:0000256" key="2">
    <source>
        <dbReference type="ARBA" id="ARBA00022771"/>
    </source>
</evidence>
<dbReference type="PROSITE" id="PS50188">
    <property type="entry name" value="B302_SPRY"/>
    <property type="match status" value="1"/>
</dbReference>
<feature type="domain" description="RING-type" evidence="6">
    <location>
        <begin position="90"/>
        <end position="131"/>
    </location>
</feature>